<dbReference type="SUPFAM" id="SSF88713">
    <property type="entry name" value="Glycoside hydrolase/deacetylase"/>
    <property type="match status" value="1"/>
</dbReference>
<sequence length="350" mass="38435">MLSTTNHVTARLPAGRPPILIVIVDTEEEFAWDKPFDRANTGTTSVAAQPLMHERVFDRFGIVPSYMVDWPVATEAGAAATLRRLMREGRCEIGTQLHPWVSPPYEEQVTRFNSYAGNLPRELELAKLRMLTTAIGDAFDRAPTAFKAGRYGLGPHSAEAVAALGYEIDASVVPYTRFEDVGAPDFRAFDEHPYWFEAGGRRLLELPVTTGYAGWLRGMGPRLFELARSPLGRALRMGGVLARSGALERIRLSPEVATGAEMRRLTRALRANGCEVFSLTYHSPSLVPGHTPYVRDAADRERLVAAIHDYCAWFRDEIGGQFMSMSALPAALGAPSADGQATDELQLSQG</sequence>
<proteinExistence type="predicted"/>
<dbReference type="AlphaFoldDB" id="A0A5C7G3F7"/>
<keyword evidence="2" id="KW-1185">Reference proteome</keyword>
<protein>
    <submittedName>
        <fullName evidence="1">Glycosyltransferase</fullName>
    </submittedName>
</protein>
<keyword evidence="1" id="KW-0808">Transferase</keyword>
<dbReference type="RefSeq" id="WP_147935223.1">
    <property type="nucleotide sequence ID" value="NZ_VPFD01000013.1"/>
</dbReference>
<dbReference type="EMBL" id="VPFD01000013">
    <property type="protein sequence ID" value="TXF99451.1"/>
    <property type="molecule type" value="Genomic_DNA"/>
</dbReference>
<dbReference type="GO" id="GO:0016740">
    <property type="term" value="F:transferase activity"/>
    <property type="evidence" value="ECO:0007669"/>
    <property type="project" value="UniProtKB-KW"/>
</dbReference>
<dbReference type="Gene3D" id="3.20.20.370">
    <property type="entry name" value="Glycoside hydrolase/deacetylase"/>
    <property type="match status" value="1"/>
</dbReference>
<reference evidence="1 2" key="1">
    <citation type="submission" date="2019-08" db="EMBL/GenBank/DDBJ databases">
        <title>Massilia golmudensis sp. nov., isolated from sand in the Qinghai-Tibetan Plateau.</title>
        <authorList>
            <person name="Zhang B."/>
        </authorList>
    </citation>
    <scope>NUCLEOTIDE SEQUENCE [LARGE SCALE GENOMIC DNA]</scope>
    <source>
        <strain evidence="1 2">GEM5</strain>
    </source>
</reference>
<evidence type="ECO:0000313" key="2">
    <source>
        <dbReference type="Proteomes" id="UP000321413"/>
    </source>
</evidence>
<comment type="caution">
    <text evidence="1">The sequence shown here is derived from an EMBL/GenBank/DDBJ whole genome shotgun (WGS) entry which is preliminary data.</text>
</comment>
<dbReference type="GO" id="GO:0005975">
    <property type="term" value="P:carbohydrate metabolic process"/>
    <property type="evidence" value="ECO:0007669"/>
    <property type="project" value="InterPro"/>
</dbReference>
<organism evidence="1 2">
    <name type="scientific">Massilia arenae</name>
    <dbReference type="NCBI Taxonomy" id="2603288"/>
    <lineage>
        <taxon>Bacteria</taxon>
        <taxon>Pseudomonadati</taxon>
        <taxon>Pseudomonadota</taxon>
        <taxon>Betaproteobacteria</taxon>
        <taxon>Burkholderiales</taxon>
        <taxon>Oxalobacteraceae</taxon>
        <taxon>Telluria group</taxon>
        <taxon>Massilia</taxon>
    </lineage>
</organism>
<name>A0A5C7G3F7_9BURK</name>
<evidence type="ECO:0000313" key="1">
    <source>
        <dbReference type="EMBL" id="TXF99451.1"/>
    </source>
</evidence>
<dbReference type="InterPro" id="IPR011330">
    <property type="entry name" value="Glyco_hydro/deAcase_b/a-brl"/>
</dbReference>
<gene>
    <name evidence="1" type="ORF">FVD38_13180</name>
</gene>
<dbReference type="CDD" id="cd10935">
    <property type="entry name" value="CE4_WalW"/>
    <property type="match status" value="1"/>
</dbReference>
<dbReference type="Proteomes" id="UP000321413">
    <property type="component" value="Unassembled WGS sequence"/>
</dbReference>
<accession>A0A5C7G3F7</accession>